<proteinExistence type="predicted"/>
<evidence type="ECO:0000313" key="1">
    <source>
        <dbReference type="EMBL" id="MBX72189.1"/>
    </source>
</evidence>
<dbReference type="AlphaFoldDB" id="A0A2P2QYX5"/>
<protein>
    <submittedName>
        <fullName evidence="1">Uncharacterized protein</fullName>
    </submittedName>
</protein>
<dbReference type="EMBL" id="GGEC01091705">
    <property type="protein sequence ID" value="MBX72189.1"/>
    <property type="molecule type" value="Transcribed_RNA"/>
</dbReference>
<reference evidence="1" key="1">
    <citation type="submission" date="2018-02" db="EMBL/GenBank/DDBJ databases">
        <title>Rhizophora mucronata_Transcriptome.</title>
        <authorList>
            <person name="Meera S.P."/>
            <person name="Sreeshan A."/>
            <person name="Augustine A."/>
        </authorList>
    </citation>
    <scope>NUCLEOTIDE SEQUENCE</scope>
    <source>
        <tissue evidence="1">Leaf</tissue>
    </source>
</reference>
<organism evidence="1">
    <name type="scientific">Rhizophora mucronata</name>
    <name type="common">Asiatic mangrove</name>
    <dbReference type="NCBI Taxonomy" id="61149"/>
    <lineage>
        <taxon>Eukaryota</taxon>
        <taxon>Viridiplantae</taxon>
        <taxon>Streptophyta</taxon>
        <taxon>Embryophyta</taxon>
        <taxon>Tracheophyta</taxon>
        <taxon>Spermatophyta</taxon>
        <taxon>Magnoliopsida</taxon>
        <taxon>eudicotyledons</taxon>
        <taxon>Gunneridae</taxon>
        <taxon>Pentapetalae</taxon>
        <taxon>rosids</taxon>
        <taxon>fabids</taxon>
        <taxon>Malpighiales</taxon>
        <taxon>Rhizophoraceae</taxon>
        <taxon>Rhizophora</taxon>
    </lineage>
</organism>
<sequence length="35" mass="4182">MKKHVPYAIRKKNRALLNQEHCRSYKSLVNLSQRA</sequence>
<accession>A0A2P2QYX5</accession>
<name>A0A2P2QYX5_RHIMU</name>